<evidence type="ECO:0000313" key="2">
    <source>
        <dbReference type="EMBL" id="MBW0527452.1"/>
    </source>
</evidence>
<dbReference type="EMBL" id="AVOT02033541">
    <property type="protein sequence ID" value="MBW0527452.1"/>
    <property type="molecule type" value="Genomic_DNA"/>
</dbReference>
<feature type="compositionally biased region" description="Pro residues" evidence="1">
    <location>
        <begin position="45"/>
        <end position="56"/>
    </location>
</feature>
<comment type="caution">
    <text evidence="2">The sequence shown here is derived from an EMBL/GenBank/DDBJ whole genome shotgun (WGS) entry which is preliminary data.</text>
</comment>
<accession>A0A9Q3EWU2</accession>
<proteinExistence type="predicted"/>
<keyword evidence="3" id="KW-1185">Reference proteome</keyword>
<feature type="region of interest" description="Disordered" evidence="1">
    <location>
        <begin position="41"/>
        <end position="63"/>
    </location>
</feature>
<evidence type="ECO:0000256" key="1">
    <source>
        <dbReference type="SAM" id="MobiDB-lite"/>
    </source>
</evidence>
<protein>
    <submittedName>
        <fullName evidence="2">Uncharacterized protein</fullName>
    </submittedName>
</protein>
<reference evidence="2" key="1">
    <citation type="submission" date="2021-03" db="EMBL/GenBank/DDBJ databases">
        <title>Draft genome sequence of rust myrtle Austropuccinia psidii MF-1, a brazilian biotype.</title>
        <authorList>
            <person name="Quecine M.C."/>
            <person name="Pachon D.M.R."/>
            <person name="Bonatelli M.L."/>
            <person name="Correr F.H."/>
            <person name="Franceschini L.M."/>
            <person name="Leite T.F."/>
            <person name="Margarido G.R.A."/>
            <person name="Almeida C.A."/>
            <person name="Ferrarezi J.A."/>
            <person name="Labate C.A."/>
        </authorList>
    </citation>
    <scope>NUCLEOTIDE SEQUENCE</scope>
    <source>
        <strain evidence="2">MF-1</strain>
    </source>
</reference>
<name>A0A9Q3EWU2_9BASI</name>
<dbReference type="AlphaFoldDB" id="A0A9Q3EWU2"/>
<sequence length="190" mass="21026">MGFKRQSKSPFSSLTHFSLCNHTEFLPLHIEQIQLNALQQGSPVPSLPRKPNPSQPTPGLSGTQWSEDLFFRKEQKIVLLISTFESSELTVLPFLEPSQPNEPPIPGLSKPSEPHEEDPTCEPEPELAPMQSAGKSPLYFFYSSQLLLTHPLPTSSLSRYTPSVIMINNTPIRSPPPIPPIPVPSPFIPG</sequence>
<gene>
    <name evidence="2" type="ORF">O181_067167</name>
</gene>
<organism evidence="2 3">
    <name type="scientific">Austropuccinia psidii MF-1</name>
    <dbReference type="NCBI Taxonomy" id="1389203"/>
    <lineage>
        <taxon>Eukaryota</taxon>
        <taxon>Fungi</taxon>
        <taxon>Dikarya</taxon>
        <taxon>Basidiomycota</taxon>
        <taxon>Pucciniomycotina</taxon>
        <taxon>Pucciniomycetes</taxon>
        <taxon>Pucciniales</taxon>
        <taxon>Sphaerophragmiaceae</taxon>
        <taxon>Austropuccinia</taxon>
    </lineage>
</organism>
<dbReference type="Proteomes" id="UP000765509">
    <property type="component" value="Unassembled WGS sequence"/>
</dbReference>
<evidence type="ECO:0000313" key="3">
    <source>
        <dbReference type="Proteomes" id="UP000765509"/>
    </source>
</evidence>
<feature type="region of interest" description="Disordered" evidence="1">
    <location>
        <begin position="95"/>
        <end position="129"/>
    </location>
</feature>